<dbReference type="PRINTS" id="PR00881">
    <property type="entry name" value="L7ARS6FAMILY"/>
</dbReference>
<dbReference type="GO" id="GO:0000398">
    <property type="term" value="P:mRNA splicing, via spliceosome"/>
    <property type="evidence" value="ECO:0007669"/>
    <property type="project" value="UniProtKB-UniRule"/>
</dbReference>
<dbReference type="EMBL" id="UYYF01004521">
    <property type="protein sequence ID" value="VDN05023.1"/>
    <property type="molecule type" value="Genomic_DNA"/>
</dbReference>
<evidence type="ECO:0000313" key="9">
    <source>
        <dbReference type="EMBL" id="VDN05023.1"/>
    </source>
</evidence>
<feature type="region of interest" description="Disordered" evidence="7">
    <location>
        <begin position="1"/>
        <end position="34"/>
    </location>
</feature>
<evidence type="ECO:0000313" key="11">
    <source>
        <dbReference type="WBParaSite" id="TCLT_0000756601-mRNA-1"/>
    </source>
</evidence>
<dbReference type="WBParaSite" id="TCLT_0000756601-mRNA-1">
    <property type="protein sequence ID" value="TCLT_0000756601-mRNA-1"/>
    <property type="gene ID" value="TCLT_0000756601"/>
</dbReference>
<dbReference type="AlphaFoldDB" id="A0A0N5D3Q0"/>
<reference evidence="9 10" key="2">
    <citation type="submission" date="2018-11" db="EMBL/GenBank/DDBJ databases">
        <authorList>
            <consortium name="Pathogen Informatics"/>
        </authorList>
    </citation>
    <scope>NUCLEOTIDE SEQUENCE [LARGE SCALE GENOMIC DNA]</scope>
</reference>
<evidence type="ECO:0000256" key="3">
    <source>
        <dbReference type="ARBA" id="ARBA00022884"/>
    </source>
</evidence>
<dbReference type="PANTHER" id="PTHR23105">
    <property type="entry name" value="RIBOSOMAL PROTEIN L7AE FAMILY MEMBER"/>
    <property type="match status" value="1"/>
</dbReference>
<dbReference type="SUPFAM" id="SSF55315">
    <property type="entry name" value="L30e-like"/>
    <property type="match status" value="1"/>
</dbReference>
<dbReference type="PRINTS" id="PR00883">
    <property type="entry name" value="NUCLEARHMG"/>
</dbReference>
<dbReference type="GO" id="GO:0003723">
    <property type="term" value="F:RNA binding"/>
    <property type="evidence" value="ECO:0007669"/>
    <property type="project" value="UniProtKB-UniRule"/>
</dbReference>
<dbReference type="OMA" id="EDNYEAR"/>
<comment type="similarity">
    <text evidence="2 6">Belongs to the eukaryotic ribosomal protein eL8 family.</text>
</comment>
<dbReference type="InterPro" id="IPR050257">
    <property type="entry name" value="eL8/uL1-like"/>
</dbReference>
<feature type="domain" description="Ribosomal protein eL8/eL30/eS12/Gadd45" evidence="8">
    <location>
        <begin position="64"/>
        <end position="158"/>
    </location>
</feature>
<dbReference type="GO" id="GO:0031429">
    <property type="term" value="C:box H/ACA snoRNP complex"/>
    <property type="evidence" value="ECO:0007669"/>
    <property type="project" value="UniProtKB-UniRule"/>
</dbReference>
<evidence type="ECO:0000256" key="2">
    <source>
        <dbReference type="ARBA" id="ARBA00007337"/>
    </source>
</evidence>
<comment type="subcellular location">
    <subcellularLocation>
        <location evidence="1 6">Nucleus</location>
        <location evidence="1 6">Nucleolus</location>
    </subcellularLocation>
</comment>
<dbReference type="Proteomes" id="UP000276776">
    <property type="component" value="Unassembled WGS sequence"/>
</dbReference>
<organism evidence="11">
    <name type="scientific">Thelazia callipaeda</name>
    <name type="common">Oriental eyeworm</name>
    <name type="synonym">Parasitic nematode</name>
    <dbReference type="NCBI Taxonomy" id="103827"/>
    <lineage>
        <taxon>Eukaryota</taxon>
        <taxon>Metazoa</taxon>
        <taxon>Ecdysozoa</taxon>
        <taxon>Nematoda</taxon>
        <taxon>Chromadorea</taxon>
        <taxon>Rhabditida</taxon>
        <taxon>Spirurina</taxon>
        <taxon>Spiruromorpha</taxon>
        <taxon>Thelazioidea</taxon>
        <taxon>Thelaziidae</taxon>
        <taxon>Thelazia</taxon>
    </lineage>
</organism>
<reference evidence="11" key="1">
    <citation type="submission" date="2017-02" db="UniProtKB">
        <authorList>
            <consortium name="WormBaseParasite"/>
        </authorList>
    </citation>
    <scope>IDENTIFICATION</scope>
</reference>
<accession>A0A0N5D3Q0</accession>
<evidence type="ECO:0000256" key="4">
    <source>
        <dbReference type="ARBA" id="ARBA00023242"/>
    </source>
</evidence>
<dbReference type="InterPro" id="IPR018492">
    <property type="entry name" value="Ribosomal_eL8/Nhp2"/>
</dbReference>
<keyword evidence="3 6" id="KW-0694">RNA-binding</keyword>
<gene>
    <name evidence="9" type="ORF">TCLT_LOCUS7555</name>
</gene>
<evidence type="ECO:0000256" key="6">
    <source>
        <dbReference type="RuleBase" id="RU366039"/>
    </source>
</evidence>
<comment type="function">
    <text evidence="6">Required for ribosome biogenesis. Part of a complex which catalyzes pseudouridylation of rRNA. This involves the isomerization of uridine such that the ribose is subsequently attached to C5, instead of the normal N1. Pseudouridine ('psi') residues may serve to stabilize the conformation of rRNAs.</text>
</comment>
<evidence type="ECO:0000259" key="8">
    <source>
        <dbReference type="Pfam" id="PF01248"/>
    </source>
</evidence>
<dbReference type="Gene3D" id="3.30.1330.30">
    <property type="match status" value="1"/>
</dbReference>
<comment type="function">
    <text evidence="6">Common component of the spliceosome and rRNA processing machinery.</text>
</comment>
<evidence type="ECO:0000313" key="10">
    <source>
        <dbReference type="Proteomes" id="UP000276776"/>
    </source>
</evidence>
<name>A0A0N5D3Q0_THECL</name>
<dbReference type="STRING" id="103827.A0A0N5D3Q0"/>
<dbReference type="GO" id="GO:0031120">
    <property type="term" value="P:snRNA pseudouridine synthesis"/>
    <property type="evidence" value="ECO:0007669"/>
    <property type="project" value="UniProtKB-UniRule"/>
</dbReference>
<dbReference type="OrthoDB" id="5364946at2759"/>
<dbReference type="InterPro" id="IPR004038">
    <property type="entry name" value="Ribosomal_eL8/eL30/eS12/Gad45"/>
</dbReference>
<sequence length="173" mass="19480">MGKSNSELHSNTEVKLEIADDMKPSLDESKAETSLVKTSQDEYDRLCTMVNAIAHPLASRKVAKKIYKLVRKAGKGNQLRQGLSDVNKSLRKDERGIVILAGDVSPIDVYSHIPSICEEKDIPYMFTPSRQHLGLATGRRKRAAIILLVKEHTDYADLFREVRELIMTTPPDY</sequence>
<proteinExistence type="inferred from homology"/>
<evidence type="ECO:0000256" key="7">
    <source>
        <dbReference type="SAM" id="MobiDB-lite"/>
    </source>
</evidence>
<dbReference type="InterPro" id="IPR029064">
    <property type="entry name" value="Ribosomal_eL30-like_sf"/>
</dbReference>
<dbReference type="Pfam" id="PF01248">
    <property type="entry name" value="Ribosomal_L7Ae"/>
    <property type="match status" value="1"/>
</dbReference>
<keyword evidence="4 6" id="KW-0539">Nucleus</keyword>
<dbReference type="InterPro" id="IPR002415">
    <property type="entry name" value="H/ACA_rnp_Nhp2-like"/>
</dbReference>
<keyword evidence="5 6" id="KW-0687">Ribonucleoprotein</keyword>
<feature type="compositionally biased region" description="Basic and acidic residues" evidence="7">
    <location>
        <begin position="10"/>
        <end position="31"/>
    </location>
</feature>
<protein>
    <recommendedName>
        <fullName evidence="6">H/ACA ribonucleoprotein complex subunit 2</fullName>
    </recommendedName>
    <alternativeName>
        <fullName evidence="6">Nucleolar protein family A member 2</fullName>
    </alternativeName>
</protein>
<evidence type="ECO:0000256" key="5">
    <source>
        <dbReference type="ARBA" id="ARBA00023274"/>
    </source>
</evidence>
<evidence type="ECO:0000256" key="1">
    <source>
        <dbReference type="ARBA" id="ARBA00004604"/>
    </source>
</evidence>
<keyword evidence="10" id="KW-1185">Reference proteome</keyword>